<evidence type="ECO:0000313" key="1">
    <source>
        <dbReference type="EMBL" id="MTI25364.1"/>
    </source>
</evidence>
<gene>
    <name evidence="1" type="ORF">E1163_10460</name>
</gene>
<accession>A0ABW9RMM7</accession>
<protein>
    <recommendedName>
        <fullName evidence="3">Type I-D CRISPR-associated protein Cas10d/Csc3</fullName>
    </recommendedName>
</protein>
<dbReference type="Proteomes" id="UP000798808">
    <property type="component" value="Unassembled WGS sequence"/>
</dbReference>
<dbReference type="EMBL" id="SMLW01000508">
    <property type="protein sequence ID" value="MTI25364.1"/>
    <property type="molecule type" value="Genomic_DNA"/>
</dbReference>
<keyword evidence="2" id="KW-1185">Reference proteome</keyword>
<sequence length="937" mass="108460">MKYQLIENYFETPLFQSVVQEYFDTVLGKLMANHTTTVAKGLYIVDGQKRADYYDMPYHVHILTGLIPALFVYEQYMLKQGYAEDPDAELYLRVFMLGFTFHDANKLLHAIQTIDRSDLEIAVSQLDEHVAELGVYEFMPEYDQYKSNVYYLALSVEDGSWVASEDYPVTLNRDEVAGVQRHLCHLADGLASIQNENLESIERLYESVKGKLKGITGTMPMEVSYVKVRHNPYTLLSQNLLNVARKVLLKSGKKVILALREGFIFWGGPVTEQEHDLIAQEYQSGSAEDIKCVDLTNIDAQKCKFGFVGSTPFTVEVLEEIITSMKSRFLALSPNTNAKISDYDGFFTFTKQVIDTYNLPIESKDDNGRLVLSYLDSFNDSQDEEFMAIYNLHKVQWLNAKENTTWQQDLKRWQESDENLPMPVVLKDTGEELNTIPQFLGYINERVSSTSALYKTYLNFIKTWKATMEEDVEEYIAQLKENIIAHFEPEEVGDSVKQQLFERYFECPGNVNLKFLETYNPEVPVKREMCAFTGSAGTVPYKAEVAFAMKARGFSNRTITSLNNNTSHISALFAEENKLRASLFSVGDANLVMYHDFFEARLDVDRDIITSCVKAKNELRLLEDGTIEFDKSSKFQYNLYNLDFIKLAPKVEPTFFLVRKCLRLVQHMGIRTYLSGIMTPYTPHKAVFHFDNPPRFLKQLGWDSIRLVDVQAVLDEMYLVLLFGKDRIESNLLKIAQSRRAYFMLYYLLSKEDRNRVHDTLSKFYNKYLKNDNDMTVTEQLVKLAVQIDVGFKSGAEETWMIRTATEYLRKYHKQGSSREDIIQKICGEIYRKLRMQKQQDMEVIKAFATAVYDELFIKDWKGIIPSVNVEKDWIYQFAFLFKEHSLIRMREATARRVQQELLAESLEITEENVKAKLSDQSKNYASAYLNIIKNLK</sequence>
<organism evidence="1 2">
    <name type="scientific">Fulvivirga kasyanovii</name>
    <dbReference type="NCBI Taxonomy" id="396812"/>
    <lineage>
        <taxon>Bacteria</taxon>
        <taxon>Pseudomonadati</taxon>
        <taxon>Bacteroidota</taxon>
        <taxon>Cytophagia</taxon>
        <taxon>Cytophagales</taxon>
        <taxon>Fulvivirgaceae</taxon>
        <taxon>Fulvivirga</taxon>
    </lineage>
</organism>
<proteinExistence type="predicted"/>
<evidence type="ECO:0000313" key="2">
    <source>
        <dbReference type="Proteomes" id="UP000798808"/>
    </source>
</evidence>
<dbReference type="RefSeq" id="WP_155171399.1">
    <property type="nucleotide sequence ID" value="NZ_BAAAFL010000053.1"/>
</dbReference>
<evidence type="ECO:0008006" key="3">
    <source>
        <dbReference type="Google" id="ProtNLM"/>
    </source>
</evidence>
<comment type="caution">
    <text evidence="1">The sequence shown here is derived from an EMBL/GenBank/DDBJ whole genome shotgun (WGS) entry which is preliminary data.</text>
</comment>
<reference evidence="1 2" key="1">
    <citation type="submission" date="2019-02" db="EMBL/GenBank/DDBJ databases">
        <authorList>
            <person name="Goldberg S.R."/>
            <person name="Haltli B.A."/>
            <person name="Correa H."/>
            <person name="Russell K.G."/>
        </authorList>
    </citation>
    <scope>NUCLEOTIDE SEQUENCE [LARGE SCALE GENOMIC DNA]</scope>
    <source>
        <strain evidence="1 2">JCM 16186</strain>
    </source>
</reference>
<name>A0ABW9RMM7_9BACT</name>